<dbReference type="EMBL" id="GBXM01019270">
    <property type="protein sequence ID" value="JAH89307.1"/>
    <property type="molecule type" value="Transcribed_RNA"/>
</dbReference>
<dbReference type="AlphaFoldDB" id="A0A0E9WG33"/>
<reference evidence="1" key="1">
    <citation type="submission" date="2014-11" db="EMBL/GenBank/DDBJ databases">
        <authorList>
            <person name="Amaro Gonzalez C."/>
        </authorList>
    </citation>
    <scope>NUCLEOTIDE SEQUENCE</scope>
</reference>
<proteinExistence type="predicted"/>
<sequence>MRNRGASLNRRKATQGQDAPIETMLFHLQVGTVQCQKLHSRATELLILNILMMVTK</sequence>
<organism evidence="1">
    <name type="scientific">Anguilla anguilla</name>
    <name type="common">European freshwater eel</name>
    <name type="synonym">Muraena anguilla</name>
    <dbReference type="NCBI Taxonomy" id="7936"/>
    <lineage>
        <taxon>Eukaryota</taxon>
        <taxon>Metazoa</taxon>
        <taxon>Chordata</taxon>
        <taxon>Craniata</taxon>
        <taxon>Vertebrata</taxon>
        <taxon>Euteleostomi</taxon>
        <taxon>Actinopterygii</taxon>
        <taxon>Neopterygii</taxon>
        <taxon>Teleostei</taxon>
        <taxon>Anguilliformes</taxon>
        <taxon>Anguillidae</taxon>
        <taxon>Anguilla</taxon>
    </lineage>
</organism>
<evidence type="ECO:0000313" key="1">
    <source>
        <dbReference type="EMBL" id="JAH89307.1"/>
    </source>
</evidence>
<name>A0A0E9WG33_ANGAN</name>
<reference evidence="1" key="2">
    <citation type="journal article" date="2015" name="Fish Shellfish Immunol.">
        <title>Early steps in the European eel (Anguilla anguilla)-Vibrio vulnificus interaction in the gills: Role of the RtxA13 toxin.</title>
        <authorList>
            <person name="Callol A."/>
            <person name="Pajuelo D."/>
            <person name="Ebbesson L."/>
            <person name="Teles M."/>
            <person name="MacKenzie S."/>
            <person name="Amaro C."/>
        </authorList>
    </citation>
    <scope>NUCLEOTIDE SEQUENCE</scope>
</reference>
<protein>
    <submittedName>
        <fullName evidence="1">Uncharacterized protein</fullName>
    </submittedName>
</protein>
<accession>A0A0E9WG33</accession>